<dbReference type="GO" id="GO:0005737">
    <property type="term" value="C:cytoplasm"/>
    <property type="evidence" value="ECO:0007669"/>
    <property type="project" value="TreeGrafter"/>
</dbReference>
<dbReference type="RefSeq" id="WP_068362471.1">
    <property type="nucleotide sequence ID" value="NZ_FOJN01000002.1"/>
</dbReference>
<dbReference type="PROSITE" id="PS51733">
    <property type="entry name" value="BPL_LPL_CATALYTIC"/>
    <property type="match status" value="1"/>
</dbReference>
<proteinExistence type="predicted"/>
<dbReference type="Proteomes" id="UP000182054">
    <property type="component" value="Unassembled WGS sequence"/>
</dbReference>
<dbReference type="InterPro" id="IPR004408">
    <property type="entry name" value="Biotin_CoA_COase_ligase"/>
</dbReference>
<accession>A0A1I0SSE1</accession>
<keyword evidence="1 6" id="KW-0436">Ligase</keyword>
<sequence>MADNGGAERAQGAGPWTDLDRAPLDGRAITRALVNGPRASWAEVTVVPRTGSTNADLVAVAATAADRTAVIADVQDAGRGRHSRSFTAPPRSQVTVSALVRLPGIPPDAVGWMPLLTGITVVDTLRSVCEVDAVLKWPNDVLLTGDRAPGKVAGILVEVAGSTPALTVVAGVGINVTPTAEELPVPTATSLRAAGAAVLDRGTIVRAFLRAFGTAVDEWRDSGWDTAGLAQLYRARCDTLGRRVRVTMPGDEVLVGTAADVDGHGRIVIAPEDGCAPVAVSAGDVTHLRAVPDAGE</sequence>
<dbReference type="CDD" id="cd16442">
    <property type="entry name" value="BPL"/>
    <property type="match status" value="1"/>
</dbReference>
<feature type="region of interest" description="Disordered" evidence="4">
    <location>
        <begin position="1"/>
        <end position="21"/>
    </location>
</feature>
<evidence type="ECO:0000256" key="3">
    <source>
        <dbReference type="ARBA" id="ARBA00024227"/>
    </source>
</evidence>
<gene>
    <name evidence="6" type="ORF">SAMN05444374_102251</name>
</gene>
<dbReference type="SUPFAM" id="SSF55681">
    <property type="entry name" value="Class II aaRS and biotin synthetases"/>
    <property type="match status" value="1"/>
</dbReference>
<dbReference type="AlphaFoldDB" id="A0A1I0SSE1"/>
<dbReference type="GO" id="GO:0004077">
    <property type="term" value="F:biotin--[biotin carboxyl-carrier protein] ligase activity"/>
    <property type="evidence" value="ECO:0007669"/>
    <property type="project" value="UniProtKB-EC"/>
</dbReference>
<dbReference type="Pfam" id="PF03099">
    <property type="entry name" value="BPL_LplA_LipB"/>
    <property type="match status" value="1"/>
</dbReference>
<reference evidence="6 7" key="1">
    <citation type="submission" date="2016-10" db="EMBL/GenBank/DDBJ databases">
        <authorList>
            <person name="de Groot N.N."/>
        </authorList>
    </citation>
    <scope>NUCLEOTIDE SEQUENCE [LARGE SCALE GENOMIC DNA]</scope>
    <source>
        <strain evidence="6 7">DSM 44908</strain>
    </source>
</reference>
<feature type="domain" description="BPL/LPL catalytic" evidence="5">
    <location>
        <begin position="28"/>
        <end position="220"/>
    </location>
</feature>
<dbReference type="InterPro" id="IPR004143">
    <property type="entry name" value="BPL_LPL_catalytic"/>
</dbReference>
<evidence type="ECO:0000256" key="2">
    <source>
        <dbReference type="ARBA" id="ARBA00023267"/>
    </source>
</evidence>
<dbReference type="GeneID" id="85484719"/>
<protein>
    <recommendedName>
        <fullName evidence="3">biotin--[biotin carboxyl-carrier protein] ligase</fullName>
        <ecNumber evidence="3">6.3.4.15</ecNumber>
    </recommendedName>
</protein>
<dbReference type="OrthoDB" id="9807064at2"/>
<organism evidence="6 7">
    <name type="scientific">Rhodococcoides kroppenstedtii</name>
    <dbReference type="NCBI Taxonomy" id="293050"/>
    <lineage>
        <taxon>Bacteria</taxon>
        <taxon>Bacillati</taxon>
        <taxon>Actinomycetota</taxon>
        <taxon>Actinomycetes</taxon>
        <taxon>Mycobacteriales</taxon>
        <taxon>Nocardiaceae</taxon>
        <taxon>Rhodococcoides</taxon>
    </lineage>
</organism>
<evidence type="ECO:0000313" key="7">
    <source>
        <dbReference type="Proteomes" id="UP000182054"/>
    </source>
</evidence>
<dbReference type="Pfam" id="PF02237">
    <property type="entry name" value="BPL_C"/>
    <property type="match status" value="1"/>
</dbReference>
<keyword evidence="2" id="KW-0092">Biotin</keyword>
<dbReference type="Gene3D" id="3.30.930.10">
    <property type="entry name" value="Bira Bifunctional Protein, Domain 2"/>
    <property type="match status" value="1"/>
</dbReference>
<evidence type="ECO:0000256" key="4">
    <source>
        <dbReference type="SAM" id="MobiDB-lite"/>
    </source>
</evidence>
<evidence type="ECO:0000313" key="6">
    <source>
        <dbReference type="EMBL" id="SFA42435.1"/>
    </source>
</evidence>
<dbReference type="EMBL" id="FOJN01000002">
    <property type="protein sequence ID" value="SFA42435.1"/>
    <property type="molecule type" value="Genomic_DNA"/>
</dbReference>
<evidence type="ECO:0000256" key="1">
    <source>
        <dbReference type="ARBA" id="ARBA00022598"/>
    </source>
</evidence>
<dbReference type="InterPro" id="IPR045864">
    <property type="entry name" value="aa-tRNA-synth_II/BPL/LPL"/>
</dbReference>
<dbReference type="EC" id="6.3.4.15" evidence="3"/>
<dbReference type="Gene3D" id="2.30.30.100">
    <property type="match status" value="1"/>
</dbReference>
<dbReference type="NCBIfam" id="TIGR00121">
    <property type="entry name" value="birA_ligase"/>
    <property type="match status" value="1"/>
</dbReference>
<evidence type="ECO:0000259" key="5">
    <source>
        <dbReference type="PROSITE" id="PS51733"/>
    </source>
</evidence>
<dbReference type="PANTHER" id="PTHR12835">
    <property type="entry name" value="BIOTIN PROTEIN LIGASE"/>
    <property type="match status" value="1"/>
</dbReference>
<dbReference type="PANTHER" id="PTHR12835:SF5">
    <property type="entry name" value="BIOTIN--PROTEIN LIGASE"/>
    <property type="match status" value="1"/>
</dbReference>
<name>A0A1I0SSE1_9NOCA</name>
<dbReference type="InterPro" id="IPR003142">
    <property type="entry name" value="BPL_C"/>
</dbReference>